<dbReference type="AlphaFoldDB" id="A0A2P7Q045"/>
<dbReference type="EMBL" id="JYGE01000004">
    <property type="protein sequence ID" value="PSJ31337.1"/>
    <property type="molecule type" value="Genomic_DNA"/>
</dbReference>
<comment type="caution">
    <text evidence="2">The sequence shown here is derived from an EMBL/GenBank/DDBJ whole genome shotgun (WGS) entry which is preliminary data.</text>
</comment>
<evidence type="ECO:0000256" key="1">
    <source>
        <dbReference type="SAM" id="Coils"/>
    </source>
</evidence>
<sequence>MSEDIKIMEILSDMENILNEASGFPLSKKVGVDRDDMLDLIDELKEALPYELDTAIKIIKEQDTILESARNDANFILEDAKREREQQIKACNDEIIIKNKQVDSEIENMMREATIRAQELVGDSKITKDAKAKAEKLIREAQEYSRSIREGARGYSIDQLESVEATLAAMLAEVRNNKTQL</sequence>
<accession>A0A2P7Q045</accession>
<organism evidence="2 3">
    <name type="scientific">Peptostreptococcus russellii</name>
    <dbReference type="NCBI Taxonomy" id="215200"/>
    <lineage>
        <taxon>Bacteria</taxon>
        <taxon>Bacillati</taxon>
        <taxon>Bacillota</taxon>
        <taxon>Clostridia</taxon>
        <taxon>Peptostreptococcales</taxon>
        <taxon>Peptostreptococcaceae</taxon>
        <taxon>Peptostreptococcus</taxon>
    </lineage>
</organism>
<name>A0A2P7Q045_9FIRM</name>
<gene>
    <name evidence="2" type="ORF">UF10_05265</name>
</gene>
<evidence type="ECO:0000313" key="3">
    <source>
        <dbReference type="Proteomes" id="UP000241434"/>
    </source>
</evidence>
<dbReference type="OrthoDB" id="1690557at2"/>
<protein>
    <submittedName>
        <fullName evidence="2">Permease</fullName>
    </submittedName>
</protein>
<evidence type="ECO:0000313" key="2">
    <source>
        <dbReference type="EMBL" id="PSJ31337.1"/>
    </source>
</evidence>
<keyword evidence="3" id="KW-1185">Reference proteome</keyword>
<proteinExistence type="predicted"/>
<feature type="coiled-coil region" evidence="1">
    <location>
        <begin position="66"/>
        <end position="147"/>
    </location>
</feature>
<keyword evidence="1" id="KW-0175">Coiled coil</keyword>
<dbReference type="RefSeq" id="WP_106776796.1">
    <property type="nucleotide sequence ID" value="NZ_JYGE01000004.1"/>
</dbReference>
<reference evidence="2" key="1">
    <citation type="thesis" date="2015" institute="Rutgers" country="The State University of New Jersey, 14 College Farm Rd., New Brunswick, NJ, USA">
        <title>Ammonia toxicity in bacteria and its implications for treatment of and resource recovery from highly nitrogenous organic wastes.</title>
        <authorList>
            <person name="Luther A.K."/>
        </authorList>
    </citation>
    <scope>NUCLEOTIDE SEQUENCE</scope>
    <source>
        <strain evidence="2">RT-10B</strain>
    </source>
</reference>
<dbReference type="Proteomes" id="UP000241434">
    <property type="component" value="Unassembled WGS sequence"/>
</dbReference>